<evidence type="ECO:0000313" key="3">
    <source>
        <dbReference type="Proteomes" id="UP000504635"/>
    </source>
</evidence>
<dbReference type="GeneID" id="115878660"/>
<dbReference type="InterPro" id="IPR040346">
    <property type="entry name" value="GEX1/Brambleberry"/>
</dbReference>
<dbReference type="PANTHER" id="PTHR33538">
    <property type="entry name" value="PROTEIN GAMETE EXPRESSED 1"/>
    <property type="match status" value="1"/>
</dbReference>
<dbReference type="Proteomes" id="UP000504635">
    <property type="component" value="Unplaced"/>
</dbReference>
<sequence length="552" mass="63635">MILKCKIYFFILPFIFYKIGTNALINDYIFKISGYLGYNSAGKNEIDSKSNEFDQNVPYEVSIIDQKFISEAAKLTGVSLSELDSCQQRVVLKLKNDCHKINDEQLAKMGVHLLNCQSYVEGRKIFPCSDEMTIKDCTIEMDSDTWTSYHIMSNRAKAVCYMIRQTQFRGLAEHTVNRLMDATKDQLKNLEKITTRQENINDLVQNTFESLNQAQTELLTQQQDIQRAQFHGQLVLENNIVRLIEEKRLINHSHNKVVNILQEVFAKLNCSAQVIENQNIGMQDKHKELLESVILIQSKIEDLFNKIDTYLKHVLKQNKAFEKQYESTFNDLKEINRTINIMMHFVKYTGNVVETKFAWIVKVLGANDDALHKLNLILEHVGFILITMLICAFLSASLSSRIIVISMPLLNLLLAWHGEKHMTILLLTGVIAALKTGYILYISLIKLRSNFFQKTESKRTPWVTSEESTSKLKYRRHSESDEEVDGDETSPLKINSSSVLRSRARSNTPLLLNDYHKELCHARTRAGTPCKLFSIHGREYCRRHQNEHSIMG</sequence>
<evidence type="ECO:0000256" key="1">
    <source>
        <dbReference type="SAM" id="MobiDB-lite"/>
    </source>
</evidence>
<keyword evidence="3" id="KW-1185">Reference proteome</keyword>
<dbReference type="RefSeq" id="XP_030751067.1">
    <property type="nucleotide sequence ID" value="XM_030895207.1"/>
</dbReference>
<gene>
    <name evidence="4" type="primary">LOC115878660</name>
</gene>
<proteinExistence type="predicted"/>
<organism evidence="3 4">
    <name type="scientific">Sitophilus oryzae</name>
    <name type="common">Rice weevil</name>
    <name type="synonym">Curculio oryzae</name>
    <dbReference type="NCBI Taxonomy" id="7048"/>
    <lineage>
        <taxon>Eukaryota</taxon>
        <taxon>Metazoa</taxon>
        <taxon>Ecdysozoa</taxon>
        <taxon>Arthropoda</taxon>
        <taxon>Hexapoda</taxon>
        <taxon>Insecta</taxon>
        <taxon>Pterygota</taxon>
        <taxon>Neoptera</taxon>
        <taxon>Endopterygota</taxon>
        <taxon>Coleoptera</taxon>
        <taxon>Polyphaga</taxon>
        <taxon>Cucujiformia</taxon>
        <taxon>Curculionidae</taxon>
        <taxon>Dryophthorinae</taxon>
        <taxon>Sitophilus</taxon>
    </lineage>
</organism>
<dbReference type="OrthoDB" id="5978806at2759"/>
<evidence type="ECO:0000256" key="2">
    <source>
        <dbReference type="SAM" id="Phobius"/>
    </source>
</evidence>
<keyword evidence="2" id="KW-1133">Transmembrane helix</keyword>
<dbReference type="KEGG" id="soy:115878660"/>
<reference evidence="4" key="1">
    <citation type="submission" date="2025-08" db="UniProtKB">
        <authorList>
            <consortium name="RefSeq"/>
        </authorList>
    </citation>
    <scope>IDENTIFICATION</scope>
    <source>
        <tissue evidence="4">Gonads</tissue>
    </source>
</reference>
<feature type="region of interest" description="Disordered" evidence="1">
    <location>
        <begin position="473"/>
        <end position="493"/>
    </location>
</feature>
<name>A0A6J2XIE2_SITOR</name>
<keyword evidence="2" id="KW-0472">Membrane</keyword>
<feature type="transmembrane region" description="Helical" evidence="2">
    <location>
        <begin position="381"/>
        <end position="404"/>
    </location>
</feature>
<protein>
    <submittedName>
        <fullName evidence="4">Protein brambleberry-like</fullName>
    </submittedName>
</protein>
<dbReference type="PANTHER" id="PTHR33538:SF1">
    <property type="entry name" value="PROTEIN BRAMBLEBERRY"/>
    <property type="match status" value="1"/>
</dbReference>
<dbReference type="AlphaFoldDB" id="A0A6J2XIE2"/>
<accession>A0A6J2XIE2</accession>
<keyword evidence="2" id="KW-0812">Transmembrane</keyword>
<evidence type="ECO:0000313" key="4">
    <source>
        <dbReference type="RefSeq" id="XP_030751067.1"/>
    </source>
</evidence>
<feature type="transmembrane region" description="Helical" evidence="2">
    <location>
        <begin position="424"/>
        <end position="444"/>
    </location>
</feature>
<dbReference type="InParanoid" id="A0A6J2XIE2"/>